<dbReference type="Gene3D" id="1.20.1050.80">
    <property type="entry name" value="VPS9 domain"/>
    <property type="match status" value="1"/>
</dbReference>
<dbReference type="SMART" id="SM00167">
    <property type="entry name" value="VPS9"/>
    <property type="match status" value="1"/>
</dbReference>
<feature type="compositionally biased region" description="Polar residues" evidence="2">
    <location>
        <begin position="20"/>
        <end position="31"/>
    </location>
</feature>
<dbReference type="SUPFAM" id="SSF109993">
    <property type="entry name" value="VPS9 domain"/>
    <property type="match status" value="1"/>
</dbReference>
<reference evidence="5" key="1">
    <citation type="submission" date="2025-08" db="UniProtKB">
        <authorList>
            <consortium name="RefSeq"/>
        </authorList>
    </citation>
    <scope>IDENTIFICATION</scope>
</reference>
<proteinExistence type="predicted"/>
<dbReference type="GeneID" id="106813157"/>
<evidence type="ECO:0000313" key="4">
    <source>
        <dbReference type="Proteomes" id="UP000695022"/>
    </source>
</evidence>
<dbReference type="PANTHER" id="PTHR23101">
    <property type="entry name" value="RAB GDP/GTP EXCHANGE FACTOR"/>
    <property type="match status" value="1"/>
</dbReference>
<evidence type="ECO:0000259" key="3">
    <source>
        <dbReference type="PROSITE" id="PS51205"/>
    </source>
</evidence>
<accession>A0ABM1EKI6</accession>
<dbReference type="InterPro" id="IPR037191">
    <property type="entry name" value="VPS9_dom_sf"/>
</dbReference>
<protein>
    <submittedName>
        <fullName evidence="5">VPS9 domain-containing protein 1-like isoform X1</fullName>
    </submittedName>
</protein>
<keyword evidence="4" id="KW-1185">Reference proteome</keyword>
<feature type="region of interest" description="Disordered" evidence="2">
    <location>
        <begin position="16"/>
        <end position="54"/>
    </location>
</feature>
<sequence>MVCLQSAGRAQALAQDAGWSGSSQVPKQQSVLGKEHSSTDSVRPALSPSQGRIANQNKPIANEKRPSGSQCLQFVPSANISRLELDPLEKMSRENQMLITAYRTRIARTKGIASKYQLSVSLQRRLSENMAIAKAKQEEFLRAKLEKREKLQQDALRKFGISATKEDDEKKQLYLQIQEYEQCQEWLRGWRHKLQETPEDTVFMHQLIKLIISTSGHPLAQMLQKYQYLIYDRLQPLVSHRLDECSHIRVPFHGLKPGSALTQSRAGRSCLHSDGGQDSVVPAVVDDVSNLYTNAELATGNKDDLANAIESARQDLEQAAATGENLAKQLTHGMNAEVDEEETFDENDVDETLKADDDLDLESVEGEALQRHAKNIINDVRLYIDRLHEMFLATYEQLNTPLGRDQVHSSLEQPFLERLWPYLLPLFRLINKSKETQLAKAMTAYMGAKPDDMFVGENLCLYGHESVPYSSAICELQRVVHLICPLSKLECVVHVIKIICHSVDEYYTGKASQSPTVGADDLVPVLAYVVVNTGLPQLISECHAIEEFIHEGYLMGEEGYCLISLQTALGYVASLSEKL</sequence>
<feature type="domain" description="VPS9" evidence="3">
    <location>
        <begin position="432"/>
        <end position="579"/>
    </location>
</feature>
<dbReference type="InterPro" id="IPR003123">
    <property type="entry name" value="VPS9"/>
</dbReference>
<keyword evidence="1" id="KW-0175">Coiled coil</keyword>
<feature type="coiled-coil region" evidence="1">
    <location>
        <begin position="295"/>
        <end position="329"/>
    </location>
</feature>
<evidence type="ECO:0000313" key="5">
    <source>
        <dbReference type="RefSeq" id="XP_014672707.1"/>
    </source>
</evidence>
<name>A0ABM1EKI6_PRICU</name>
<dbReference type="InterPro" id="IPR045046">
    <property type="entry name" value="Vps9-like"/>
</dbReference>
<evidence type="ECO:0000256" key="1">
    <source>
        <dbReference type="SAM" id="Coils"/>
    </source>
</evidence>
<dbReference type="Proteomes" id="UP000695022">
    <property type="component" value="Unplaced"/>
</dbReference>
<dbReference type="Pfam" id="PF02204">
    <property type="entry name" value="VPS9"/>
    <property type="match status" value="1"/>
</dbReference>
<gene>
    <name evidence="5" type="primary">LOC106813157</name>
</gene>
<evidence type="ECO:0000256" key="2">
    <source>
        <dbReference type="SAM" id="MobiDB-lite"/>
    </source>
</evidence>
<dbReference type="RefSeq" id="XP_014672707.1">
    <property type="nucleotide sequence ID" value="XM_014817221.1"/>
</dbReference>
<organism evidence="4 5">
    <name type="scientific">Priapulus caudatus</name>
    <name type="common">Priapulid worm</name>
    <dbReference type="NCBI Taxonomy" id="37621"/>
    <lineage>
        <taxon>Eukaryota</taxon>
        <taxon>Metazoa</taxon>
        <taxon>Ecdysozoa</taxon>
        <taxon>Scalidophora</taxon>
        <taxon>Priapulida</taxon>
        <taxon>Priapulimorpha</taxon>
        <taxon>Priapulimorphida</taxon>
        <taxon>Priapulidae</taxon>
        <taxon>Priapulus</taxon>
    </lineage>
</organism>
<dbReference type="PANTHER" id="PTHR23101:SF98">
    <property type="entry name" value="VPS9 DOMAIN-CONTAINING PROTEIN 1"/>
    <property type="match status" value="1"/>
</dbReference>
<dbReference type="PROSITE" id="PS51205">
    <property type="entry name" value="VPS9"/>
    <property type="match status" value="1"/>
</dbReference>